<evidence type="ECO:0000256" key="6">
    <source>
        <dbReference type="ARBA" id="ARBA00023136"/>
    </source>
</evidence>
<feature type="transmembrane region" description="Helical" evidence="7">
    <location>
        <begin position="239"/>
        <end position="258"/>
    </location>
</feature>
<dbReference type="InterPro" id="IPR022764">
    <property type="entry name" value="Peptidase_S54_rhomboid_dom"/>
</dbReference>
<dbReference type="InterPro" id="IPR035952">
    <property type="entry name" value="Rhomboid-like_sf"/>
</dbReference>
<dbReference type="SUPFAM" id="SSF144091">
    <property type="entry name" value="Rhomboid-like"/>
    <property type="match status" value="1"/>
</dbReference>
<organism evidence="9 10">
    <name type="scientific">Hymenobacter negativus</name>
    <dbReference type="NCBI Taxonomy" id="2795026"/>
    <lineage>
        <taxon>Bacteria</taxon>
        <taxon>Pseudomonadati</taxon>
        <taxon>Bacteroidota</taxon>
        <taxon>Cytophagia</taxon>
        <taxon>Cytophagales</taxon>
        <taxon>Hymenobacteraceae</taxon>
        <taxon>Hymenobacter</taxon>
    </lineage>
</organism>
<dbReference type="EMBL" id="JAGETZ010000008">
    <property type="protein sequence ID" value="MBO2010779.1"/>
    <property type="molecule type" value="Genomic_DNA"/>
</dbReference>
<feature type="transmembrane region" description="Helical" evidence="7">
    <location>
        <begin position="213"/>
        <end position="233"/>
    </location>
</feature>
<keyword evidence="5 7" id="KW-1133">Transmembrane helix</keyword>
<dbReference type="GO" id="GO:0008233">
    <property type="term" value="F:peptidase activity"/>
    <property type="evidence" value="ECO:0007669"/>
    <property type="project" value="UniProtKB-KW"/>
</dbReference>
<evidence type="ECO:0000256" key="1">
    <source>
        <dbReference type="ARBA" id="ARBA00004141"/>
    </source>
</evidence>
<keyword evidence="6 7" id="KW-0472">Membrane</keyword>
<dbReference type="GO" id="GO:0006508">
    <property type="term" value="P:proteolysis"/>
    <property type="evidence" value="ECO:0007669"/>
    <property type="project" value="UniProtKB-KW"/>
</dbReference>
<evidence type="ECO:0000256" key="5">
    <source>
        <dbReference type="ARBA" id="ARBA00022989"/>
    </source>
</evidence>
<keyword evidence="4" id="KW-0378">Hydrolase</keyword>
<gene>
    <name evidence="9" type="ORF">J4E00_17080</name>
</gene>
<dbReference type="Gene3D" id="1.20.1540.10">
    <property type="entry name" value="Rhomboid-like"/>
    <property type="match status" value="1"/>
</dbReference>
<evidence type="ECO:0000313" key="10">
    <source>
        <dbReference type="Proteomes" id="UP000664369"/>
    </source>
</evidence>
<accession>A0ABS3QJ21</accession>
<protein>
    <submittedName>
        <fullName evidence="9">Rhomboid family intramembrane serine protease</fullName>
    </submittedName>
</protein>
<evidence type="ECO:0000256" key="7">
    <source>
        <dbReference type="SAM" id="Phobius"/>
    </source>
</evidence>
<feature type="transmembrane region" description="Helical" evidence="7">
    <location>
        <begin position="126"/>
        <end position="148"/>
    </location>
</feature>
<reference evidence="9 10" key="1">
    <citation type="submission" date="2021-03" db="EMBL/GenBank/DDBJ databases">
        <authorList>
            <person name="Kim M.K."/>
        </authorList>
    </citation>
    <scope>NUCLEOTIDE SEQUENCE [LARGE SCALE GENOMIC DNA]</scope>
    <source>
        <strain evidence="9 10">BT442</strain>
    </source>
</reference>
<feature type="transmembrane region" description="Helical" evidence="7">
    <location>
        <begin position="175"/>
        <end position="201"/>
    </location>
</feature>
<evidence type="ECO:0000256" key="2">
    <source>
        <dbReference type="ARBA" id="ARBA00009045"/>
    </source>
</evidence>
<comment type="caution">
    <text evidence="9">The sequence shown here is derived from an EMBL/GenBank/DDBJ whole genome shotgun (WGS) entry which is preliminary data.</text>
</comment>
<sequence>MTFLWVVQVFTAGNIWQSGRLGKLARSLPRLLAMEAPTPEPAPGSTAALAAQLFAQKPEAELLYLAQNAARYGPAVSAAAVAELRRRELLPEPARPAPPPPPAEAETWSQLFGQLARGLFIPSRRFLATPLLIDTCLLIFGLMVLSGVSASNPTGRDLTHWGSNLSDLTLHGQPWRLFTCLFVHAGLSHLLLNMFSLWLLGLLVEDRVGPLRLALVYLASGIGGSLASLWWHTSGINSVGASGAIFGLYGLLLVLLVGKKLVLDKSDRRAMLGLVLYLVLSNLLSGITGNIDNAAHLGGLATGLFVAGPLALIGLRKHVEGQR</sequence>
<evidence type="ECO:0000256" key="3">
    <source>
        <dbReference type="ARBA" id="ARBA00022692"/>
    </source>
</evidence>
<keyword evidence="9" id="KW-0645">Protease</keyword>
<dbReference type="InterPro" id="IPR050925">
    <property type="entry name" value="Rhomboid_protease_S54"/>
</dbReference>
<keyword evidence="3 7" id="KW-0812">Transmembrane</keyword>
<feature type="transmembrane region" description="Helical" evidence="7">
    <location>
        <begin position="270"/>
        <end position="288"/>
    </location>
</feature>
<keyword evidence="10" id="KW-1185">Reference proteome</keyword>
<comment type="subcellular location">
    <subcellularLocation>
        <location evidence="1">Membrane</location>
        <topology evidence="1">Multi-pass membrane protein</topology>
    </subcellularLocation>
</comment>
<evidence type="ECO:0000259" key="8">
    <source>
        <dbReference type="Pfam" id="PF01694"/>
    </source>
</evidence>
<feature type="transmembrane region" description="Helical" evidence="7">
    <location>
        <begin position="294"/>
        <end position="315"/>
    </location>
</feature>
<dbReference type="RefSeq" id="WP_208176408.1">
    <property type="nucleotide sequence ID" value="NZ_JAGETZ010000008.1"/>
</dbReference>
<dbReference type="Proteomes" id="UP000664369">
    <property type="component" value="Unassembled WGS sequence"/>
</dbReference>
<evidence type="ECO:0000313" key="9">
    <source>
        <dbReference type="EMBL" id="MBO2010779.1"/>
    </source>
</evidence>
<proteinExistence type="inferred from homology"/>
<name>A0ABS3QJ21_9BACT</name>
<dbReference type="PANTHER" id="PTHR43731:SF14">
    <property type="entry name" value="PRESENILIN-ASSOCIATED RHOMBOID-LIKE PROTEIN, MITOCHONDRIAL"/>
    <property type="match status" value="1"/>
</dbReference>
<comment type="similarity">
    <text evidence="2">Belongs to the peptidase S54 family.</text>
</comment>
<feature type="domain" description="Peptidase S54 rhomboid" evidence="8">
    <location>
        <begin position="172"/>
        <end position="307"/>
    </location>
</feature>
<evidence type="ECO:0000256" key="4">
    <source>
        <dbReference type="ARBA" id="ARBA00022801"/>
    </source>
</evidence>
<dbReference type="PANTHER" id="PTHR43731">
    <property type="entry name" value="RHOMBOID PROTEASE"/>
    <property type="match status" value="1"/>
</dbReference>
<dbReference type="Pfam" id="PF01694">
    <property type="entry name" value="Rhomboid"/>
    <property type="match status" value="1"/>
</dbReference>